<accession>A0AAV2HW34</accession>
<keyword evidence="3 8" id="KW-1133">Transmembrane helix</keyword>
<evidence type="ECO:0000256" key="5">
    <source>
        <dbReference type="ARBA" id="ARBA00023136"/>
    </source>
</evidence>
<keyword evidence="4" id="KW-0297">G-protein coupled receptor</keyword>
<dbReference type="PROSITE" id="PS50262">
    <property type="entry name" value="G_PROTEIN_RECEP_F1_2"/>
    <property type="match status" value="1"/>
</dbReference>
<feature type="domain" description="G-protein coupled receptors family 1 profile" evidence="9">
    <location>
        <begin position="37"/>
        <end position="308"/>
    </location>
</feature>
<dbReference type="EMBL" id="CAXITT010000294">
    <property type="protein sequence ID" value="CAL1538316.1"/>
    <property type="molecule type" value="Genomic_DNA"/>
</dbReference>
<evidence type="ECO:0000256" key="3">
    <source>
        <dbReference type="ARBA" id="ARBA00022989"/>
    </source>
</evidence>
<dbReference type="InterPro" id="IPR000276">
    <property type="entry name" value="GPCR_Rhodpsn"/>
</dbReference>
<feature type="transmembrane region" description="Helical" evidence="8">
    <location>
        <begin position="193"/>
        <end position="215"/>
    </location>
</feature>
<dbReference type="AlphaFoldDB" id="A0AAV2HW34"/>
<dbReference type="InterPro" id="IPR017452">
    <property type="entry name" value="GPCR_Rhodpsn_7TM"/>
</dbReference>
<evidence type="ECO:0000256" key="4">
    <source>
        <dbReference type="ARBA" id="ARBA00023040"/>
    </source>
</evidence>
<feature type="transmembrane region" description="Helical" evidence="8">
    <location>
        <begin position="249"/>
        <end position="273"/>
    </location>
</feature>
<proteinExistence type="predicted"/>
<keyword evidence="2 8" id="KW-0812">Transmembrane</keyword>
<evidence type="ECO:0000313" key="10">
    <source>
        <dbReference type="EMBL" id="CAL1538316.1"/>
    </source>
</evidence>
<dbReference type="PANTHER" id="PTHR24243">
    <property type="entry name" value="G-PROTEIN COUPLED RECEPTOR"/>
    <property type="match status" value="1"/>
</dbReference>
<evidence type="ECO:0000313" key="11">
    <source>
        <dbReference type="Proteomes" id="UP001497497"/>
    </source>
</evidence>
<sequence>MDGLVELDLVSGELLNVFLHVTSIYLYAALGIMGLLFNFVNFTVFLRLGLSDTTNISLLALTVADIGVSLTMIGYSVINNPLLASITPLELIDAVNYSIHGTVHVLCCRIAGCLTAFISLERFVCVARPMHVKSIVTPERTKLVVFGVYAFMVACTIPTFVANQIGQRFDPDLNRTTYLIFTPDSDLLENFTFTVNVTVQLTSFVVVTASTLGLMRSLTRVARWRSSTASSVSKHARASSRDKQLVKMVVLISVVFIACSVSTVVGNLVMIFVKDFNVRGRHRNLFVLACVVFFILDSVNSTANIFIYFKMSSKFRENVFLLLPQKHRKIKA</sequence>
<dbReference type="PANTHER" id="PTHR24243:SF230">
    <property type="entry name" value="G-PROTEIN COUPLED RECEPTORS FAMILY 1 PROFILE DOMAIN-CONTAINING PROTEIN"/>
    <property type="match status" value="1"/>
</dbReference>
<gene>
    <name evidence="10" type="ORF">GSLYS_00012137001</name>
</gene>
<feature type="transmembrane region" description="Helical" evidence="8">
    <location>
        <begin position="24"/>
        <end position="46"/>
    </location>
</feature>
<feature type="transmembrane region" description="Helical" evidence="8">
    <location>
        <begin position="58"/>
        <end position="78"/>
    </location>
</feature>
<dbReference type="Proteomes" id="UP001497497">
    <property type="component" value="Unassembled WGS sequence"/>
</dbReference>
<dbReference type="GO" id="GO:0005886">
    <property type="term" value="C:plasma membrane"/>
    <property type="evidence" value="ECO:0007669"/>
    <property type="project" value="TreeGrafter"/>
</dbReference>
<dbReference type="PRINTS" id="PR00237">
    <property type="entry name" value="GPCRRHODOPSN"/>
</dbReference>
<evidence type="ECO:0000256" key="6">
    <source>
        <dbReference type="ARBA" id="ARBA00023170"/>
    </source>
</evidence>
<keyword evidence="5 8" id="KW-0472">Membrane</keyword>
<feature type="transmembrane region" description="Helical" evidence="8">
    <location>
        <begin position="98"/>
        <end position="120"/>
    </location>
</feature>
<feature type="transmembrane region" description="Helical" evidence="8">
    <location>
        <begin position="141"/>
        <end position="161"/>
    </location>
</feature>
<organism evidence="10 11">
    <name type="scientific">Lymnaea stagnalis</name>
    <name type="common">Great pond snail</name>
    <name type="synonym">Helix stagnalis</name>
    <dbReference type="NCBI Taxonomy" id="6523"/>
    <lineage>
        <taxon>Eukaryota</taxon>
        <taxon>Metazoa</taxon>
        <taxon>Spiralia</taxon>
        <taxon>Lophotrochozoa</taxon>
        <taxon>Mollusca</taxon>
        <taxon>Gastropoda</taxon>
        <taxon>Heterobranchia</taxon>
        <taxon>Euthyneura</taxon>
        <taxon>Panpulmonata</taxon>
        <taxon>Hygrophila</taxon>
        <taxon>Lymnaeoidea</taxon>
        <taxon>Lymnaeidae</taxon>
        <taxon>Lymnaea</taxon>
    </lineage>
</organism>
<comment type="subcellular location">
    <subcellularLocation>
        <location evidence="1">Membrane</location>
        <topology evidence="1">Multi-pass membrane protein</topology>
    </subcellularLocation>
</comment>
<reference evidence="10 11" key="1">
    <citation type="submission" date="2024-04" db="EMBL/GenBank/DDBJ databases">
        <authorList>
            <consortium name="Genoscope - CEA"/>
            <person name="William W."/>
        </authorList>
    </citation>
    <scope>NUCLEOTIDE SEQUENCE [LARGE SCALE GENOMIC DNA]</scope>
</reference>
<comment type="caution">
    <text evidence="10">The sequence shown here is derived from an EMBL/GenBank/DDBJ whole genome shotgun (WGS) entry which is preliminary data.</text>
</comment>
<dbReference type="Gene3D" id="1.20.1070.10">
    <property type="entry name" value="Rhodopsin 7-helix transmembrane proteins"/>
    <property type="match status" value="1"/>
</dbReference>
<dbReference type="Pfam" id="PF00001">
    <property type="entry name" value="7tm_1"/>
    <property type="match status" value="1"/>
</dbReference>
<dbReference type="SUPFAM" id="SSF81321">
    <property type="entry name" value="Family A G protein-coupled receptor-like"/>
    <property type="match status" value="1"/>
</dbReference>
<feature type="transmembrane region" description="Helical" evidence="8">
    <location>
        <begin position="285"/>
        <end position="309"/>
    </location>
</feature>
<evidence type="ECO:0000256" key="1">
    <source>
        <dbReference type="ARBA" id="ARBA00004141"/>
    </source>
</evidence>
<name>A0AAV2HW34_LYMST</name>
<keyword evidence="7" id="KW-0807">Transducer</keyword>
<evidence type="ECO:0000256" key="7">
    <source>
        <dbReference type="ARBA" id="ARBA00023224"/>
    </source>
</evidence>
<keyword evidence="6" id="KW-0675">Receptor</keyword>
<keyword evidence="11" id="KW-1185">Reference proteome</keyword>
<evidence type="ECO:0000256" key="8">
    <source>
        <dbReference type="SAM" id="Phobius"/>
    </source>
</evidence>
<dbReference type="GO" id="GO:0004930">
    <property type="term" value="F:G protein-coupled receptor activity"/>
    <property type="evidence" value="ECO:0007669"/>
    <property type="project" value="UniProtKB-KW"/>
</dbReference>
<evidence type="ECO:0000259" key="9">
    <source>
        <dbReference type="PROSITE" id="PS50262"/>
    </source>
</evidence>
<evidence type="ECO:0000256" key="2">
    <source>
        <dbReference type="ARBA" id="ARBA00022692"/>
    </source>
</evidence>
<protein>
    <recommendedName>
        <fullName evidence="9">G-protein coupled receptors family 1 profile domain-containing protein</fullName>
    </recommendedName>
</protein>